<dbReference type="GO" id="GO:0016799">
    <property type="term" value="F:hydrolase activity, hydrolyzing N-glycosyl compounds"/>
    <property type="evidence" value="ECO:0007669"/>
    <property type="project" value="InterPro"/>
</dbReference>
<feature type="compositionally biased region" description="Basic and acidic residues" evidence="1">
    <location>
        <begin position="265"/>
        <end position="281"/>
    </location>
</feature>
<sequence>MYDIASGTLIDSLVINNFENRTWGEWSGGGKIRSITSNLSTSMFPSIDFTCIPEYGNRIKNLKGMVIMDKSALDISMVKVAVYIYVNGWKSKPYVNKRITTVNEDLTWECDISTNFDDCYATSIIAFVIDNHFDPPLLNGNKLLPKSLYLNSYAYVKKERMATTFYKKEYKSLSYRPRIIISTDLGGSDNDDYQSFIHYLMYSDIVKTEGLISSPPRKGREKHIKEVLKVYAKDYNNLKMYSHNYPTYESLVSITKQGSIYNGDSDNHRSGGPGKDKSTEGSKHIITMAKKSSKTPLYILVWGAITDVAQALFDEPSIEQSIRVYSIGSWNTEMDKDSRNYIYNRHKNLWWIENDFSARGMYIGGNQKGDLGNKEFVLKHVNNHGNLGSYFYEISKDIDSGTCSGPYSIKMGDTPSFYISFHRLLDI</sequence>
<dbReference type="Pfam" id="PF07632">
    <property type="entry name" value="Sde182_NH-like"/>
    <property type="match status" value="1"/>
</dbReference>
<dbReference type="InterPro" id="IPR011483">
    <property type="entry name" value="Sde182_NH-like"/>
</dbReference>
<evidence type="ECO:0000313" key="4">
    <source>
        <dbReference type="Proteomes" id="UP000189670"/>
    </source>
</evidence>
<feature type="domain" description="Cellulose-binding Sde182 nucleoside hydrolase-like" evidence="2">
    <location>
        <begin position="178"/>
        <end position="419"/>
    </location>
</feature>
<dbReference type="Gene3D" id="3.90.245.10">
    <property type="entry name" value="Ribonucleoside hydrolase-like"/>
    <property type="match status" value="1"/>
</dbReference>
<gene>
    <name evidence="3" type="ORF">OMM_05524</name>
</gene>
<dbReference type="EMBL" id="ATBP01001801">
    <property type="protein sequence ID" value="ETR66707.1"/>
    <property type="molecule type" value="Genomic_DNA"/>
</dbReference>
<dbReference type="SUPFAM" id="SSF53590">
    <property type="entry name" value="Nucleoside hydrolase"/>
    <property type="match status" value="1"/>
</dbReference>
<feature type="region of interest" description="Disordered" evidence="1">
    <location>
        <begin position="262"/>
        <end position="281"/>
    </location>
</feature>
<comment type="caution">
    <text evidence="3">The sequence shown here is derived from an EMBL/GenBank/DDBJ whole genome shotgun (WGS) entry which is preliminary data.</text>
</comment>
<name>A0A1V1NVS7_9BACT</name>
<dbReference type="Proteomes" id="UP000189670">
    <property type="component" value="Unassembled WGS sequence"/>
</dbReference>
<organism evidence="3 4">
    <name type="scientific">Candidatus Magnetoglobus multicellularis str. Araruama</name>
    <dbReference type="NCBI Taxonomy" id="890399"/>
    <lineage>
        <taxon>Bacteria</taxon>
        <taxon>Pseudomonadati</taxon>
        <taxon>Thermodesulfobacteriota</taxon>
        <taxon>Desulfobacteria</taxon>
        <taxon>Desulfobacterales</taxon>
        <taxon>Desulfobacteraceae</taxon>
        <taxon>Candidatus Magnetoglobus</taxon>
    </lineage>
</organism>
<reference evidence="4" key="1">
    <citation type="submission" date="2012-11" db="EMBL/GenBank/DDBJ databases">
        <authorList>
            <person name="Lucero-Rivera Y.E."/>
            <person name="Tovar-Ramirez D."/>
        </authorList>
    </citation>
    <scope>NUCLEOTIDE SEQUENCE [LARGE SCALE GENOMIC DNA]</scope>
    <source>
        <strain evidence="4">Araruama</strain>
    </source>
</reference>
<proteinExistence type="predicted"/>
<accession>A0A1V1NVS7</accession>
<evidence type="ECO:0000259" key="2">
    <source>
        <dbReference type="Pfam" id="PF07632"/>
    </source>
</evidence>
<dbReference type="InterPro" id="IPR036452">
    <property type="entry name" value="Ribo_hydro-like"/>
</dbReference>
<evidence type="ECO:0000313" key="3">
    <source>
        <dbReference type="EMBL" id="ETR66707.1"/>
    </source>
</evidence>
<evidence type="ECO:0000256" key="1">
    <source>
        <dbReference type="SAM" id="MobiDB-lite"/>
    </source>
</evidence>
<dbReference type="AlphaFoldDB" id="A0A1V1NVS7"/>
<protein>
    <submittedName>
        <fullName evidence="3">Signal peptide protein</fullName>
    </submittedName>
</protein>